<name>A0A0B5AS91_9BACL</name>
<dbReference type="HOGENOM" id="CLU_2990629_0_0_9"/>
<dbReference type="EMBL" id="CP009416">
    <property type="protein sequence ID" value="AJD91423.1"/>
    <property type="molecule type" value="Genomic_DNA"/>
</dbReference>
<gene>
    <name evidence="1" type="ORF">JMA_21060</name>
</gene>
<dbReference type="KEGG" id="jeo:JMA_21060"/>
<proteinExistence type="predicted"/>
<dbReference type="BioCyc" id="JESP1508404:G14D9-11361-MONOMER"/>
<sequence>MIYSIGTVCLILGFTLEGMRRASQLIRRRKELLECLRLCKWMEREVTDRRNILIIES</sequence>
<dbReference type="STRING" id="1508404.JMA_21060"/>
<evidence type="ECO:0000313" key="1">
    <source>
        <dbReference type="EMBL" id="AJD91423.1"/>
    </source>
</evidence>
<keyword evidence="2" id="KW-1185">Reference proteome</keyword>
<protein>
    <submittedName>
        <fullName evidence="1">Uncharacterized protein</fullName>
    </submittedName>
</protein>
<organism evidence="1 2">
    <name type="scientific">Jeotgalibacillus malaysiensis</name>
    <dbReference type="NCBI Taxonomy" id="1508404"/>
    <lineage>
        <taxon>Bacteria</taxon>
        <taxon>Bacillati</taxon>
        <taxon>Bacillota</taxon>
        <taxon>Bacilli</taxon>
        <taxon>Bacillales</taxon>
        <taxon>Caryophanaceae</taxon>
        <taxon>Jeotgalibacillus</taxon>
    </lineage>
</organism>
<dbReference type="AlphaFoldDB" id="A0A0B5AS91"/>
<evidence type="ECO:0000313" key="2">
    <source>
        <dbReference type="Proteomes" id="UP000031449"/>
    </source>
</evidence>
<dbReference type="Proteomes" id="UP000031449">
    <property type="component" value="Chromosome"/>
</dbReference>
<accession>A0A0B5AS91</accession>
<reference evidence="1 2" key="1">
    <citation type="submission" date="2014-08" db="EMBL/GenBank/DDBJ databases">
        <title>Complete genome of a marine bacteria Jeotgalibacillus malaysiensis.</title>
        <authorList>
            <person name="Yaakop A.S."/>
            <person name="Chan K.-G."/>
            <person name="Goh K.M."/>
        </authorList>
    </citation>
    <scope>NUCLEOTIDE SEQUENCE [LARGE SCALE GENOMIC DNA]</scope>
    <source>
        <strain evidence="1 2">D5</strain>
    </source>
</reference>